<evidence type="ECO:0000256" key="1">
    <source>
        <dbReference type="SAM" id="Phobius"/>
    </source>
</evidence>
<dbReference type="Proteomes" id="UP001482620">
    <property type="component" value="Unassembled WGS sequence"/>
</dbReference>
<protein>
    <submittedName>
        <fullName evidence="2">Uncharacterized protein</fullName>
    </submittedName>
</protein>
<proteinExistence type="predicted"/>
<feature type="transmembrane region" description="Helical" evidence="1">
    <location>
        <begin position="52"/>
        <end position="79"/>
    </location>
</feature>
<gene>
    <name evidence="2" type="ORF">ILYODFUR_014022</name>
</gene>
<keyword evidence="1" id="KW-0472">Membrane</keyword>
<evidence type="ECO:0000313" key="3">
    <source>
        <dbReference type="Proteomes" id="UP001482620"/>
    </source>
</evidence>
<accession>A0ABV0UI29</accession>
<evidence type="ECO:0000313" key="2">
    <source>
        <dbReference type="EMBL" id="MEQ2244130.1"/>
    </source>
</evidence>
<keyword evidence="1" id="KW-1133">Transmembrane helix</keyword>
<comment type="caution">
    <text evidence="2">The sequence shown here is derived from an EMBL/GenBank/DDBJ whole genome shotgun (WGS) entry which is preliminary data.</text>
</comment>
<dbReference type="EMBL" id="JAHRIQ010070679">
    <property type="protein sequence ID" value="MEQ2244130.1"/>
    <property type="molecule type" value="Genomic_DNA"/>
</dbReference>
<organism evidence="2 3">
    <name type="scientific">Ilyodon furcidens</name>
    <name type="common">goldbreast splitfin</name>
    <dbReference type="NCBI Taxonomy" id="33524"/>
    <lineage>
        <taxon>Eukaryota</taxon>
        <taxon>Metazoa</taxon>
        <taxon>Chordata</taxon>
        <taxon>Craniata</taxon>
        <taxon>Vertebrata</taxon>
        <taxon>Euteleostomi</taxon>
        <taxon>Actinopterygii</taxon>
        <taxon>Neopterygii</taxon>
        <taxon>Teleostei</taxon>
        <taxon>Neoteleostei</taxon>
        <taxon>Acanthomorphata</taxon>
        <taxon>Ovalentaria</taxon>
        <taxon>Atherinomorphae</taxon>
        <taxon>Cyprinodontiformes</taxon>
        <taxon>Goodeidae</taxon>
        <taxon>Ilyodon</taxon>
    </lineage>
</organism>
<reference evidence="2 3" key="1">
    <citation type="submission" date="2021-06" db="EMBL/GenBank/DDBJ databases">
        <authorList>
            <person name="Palmer J.M."/>
        </authorList>
    </citation>
    <scope>NUCLEOTIDE SEQUENCE [LARGE SCALE GENOMIC DNA]</scope>
    <source>
        <strain evidence="3">if_2019</strain>
        <tissue evidence="2">Muscle</tissue>
    </source>
</reference>
<sequence>MRSTTARIKDTSERAVVGLRSLHTPVCCLPSGIGGQEKERAFWLRSGLGLEVGYLGSSIACGLVTAAPWGFCTVAAGWFSSGSPLLFSGWFVVVTAVVLLGFLCPGGPLVVCGSDLFRVCLWSRGQVCRSSHSLLHICMEKPYLQGRSHLYPQVFGFRC</sequence>
<name>A0ABV0UI29_9TELE</name>
<keyword evidence="3" id="KW-1185">Reference proteome</keyword>
<feature type="transmembrane region" description="Helical" evidence="1">
    <location>
        <begin position="85"/>
        <end position="104"/>
    </location>
</feature>
<keyword evidence="1" id="KW-0812">Transmembrane</keyword>